<dbReference type="InParanoid" id="M4CTR1"/>
<evidence type="ECO:0000256" key="4">
    <source>
        <dbReference type="ARBA" id="ARBA00022692"/>
    </source>
</evidence>
<comment type="subcellular location">
    <subcellularLocation>
        <location evidence="1">Membrane</location>
        <topology evidence="1">Single-pass type IV membrane protein</topology>
    </subcellularLocation>
</comment>
<dbReference type="Gene3D" id="1.20.5.110">
    <property type="match status" value="1"/>
</dbReference>
<dbReference type="GO" id="GO:0000149">
    <property type="term" value="F:SNARE binding"/>
    <property type="evidence" value="ECO:0000318"/>
    <property type="project" value="GO_Central"/>
</dbReference>
<dbReference type="GO" id="GO:0006886">
    <property type="term" value="P:intracellular protein transport"/>
    <property type="evidence" value="ECO:0000318"/>
    <property type="project" value="GO_Central"/>
</dbReference>
<dbReference type="eggNOG" id="ENOG502QS7N">
    <property type="taxonomic scope" value="Eukaryota"/>
</dbReference>
<comment type="similarity">
    <text evidence="2">Belongs to the syntaxin family.</text>
</comment>
<dbReference type="FunFam" id="1.20.5.110:FF:000006">
    <property type="entry name" value="Syntaxin 6"/>
    <property type="match status" value="1"/>
</dbReference>
<dbReference type="SUPFAM" id="SSF58038">
    <property type="entry name" value="SNARE fusion complex"/>
    <property type="match status" value="1"/>
</dbReference>
<keyword evidence="3" id="KW-0813">Transport</keyword>
<keyword evidence="5" id="KW-0653">Protein transport</keyword>
<protein>
    <recommendedName>
        <fullName evidence="9">t-SNARE coiled-coil homology domain-containing protein</fullName>
    </recommendedName>
</protein>
<keyword evidence="11" id="KW-1185">Reference proteome</keyword>
<dbReference type="AlphaFoldDB" id="M4CTR1"/>
<dbReference type="InterPro" id="IPR000727">
    <property type="entry name" value="T_SNARE_dom"/>
</dbReference>
<dbReference type="EnsemblPlants" id="Bra007605.1">
    <property type="protein sequence ID" value="Bra007605.1-P"/>
    <property type="gene ID" value="Bra007605"/>
</dbReference>
<dbReference type="GO" id="GO:0048278">
    <property type="term" value="P:vesicle docking"/>
    <property type="evidence" value="ECO:0000318"/>
    <property type="project" value="GO_Central"/>
</dbReference>
<dbReference type="SMART" id="SM00397">
    <property type="entry name" value="t_SNARE"/>
    <property type="match status" value="1"/>
</dbReference>
<dbReference type="OMA" id="FDARNDM"/>
<evidence type="ECO:0000256" key="5">
    <source>
        <dbReference type="ARBA" id="ARBA00022927"/>
    </source>
</evidence>
<keyword evidence="6" id="KW-1133">Transmembrane helix</keyword>
<sequence>MGVVDLITRVDSICKKYEKYDLVKQREEANISGDDAFSRLYSSFESALETLLQKTEEFSSETNRAKAVAMNAEIRRTKARLLEGVPKLQRLALKRVKGLSQEEFDARNDMVLSLREKIESVPEGSVPINGWTASTSYTNIRLDTNVSGLDFIAEGLDTLKNMAQDINEELDRQEPLVDEIDTKIDKASTDLKSTNVKLKDTAFRGGDGQVEAVCDACRSEGADASTCTAASFLDAFVLSTSFGLVWFGPRAR</sequence>
<organism evidence="10 11">
    <name type="scientific">Brassica campestris</name>
    <name type="common">Field mustard</name>
    <dbReference type="NCBI Taxonomy" id="3711"/>
    <lineage>
        <taxon>Eukaryota</taxon>
        <taxon>Viridiplantae</taxon>
        <taxon>Streptophyta</taxon>
        <taxon>Embryophyta</taxon>
        <taxon>Tracheophyta</taxon>
        <taxon>Spermatophyta</taxon>
        <taxon>Magnoliopsida</taxon>
        <taxon>eudicotyledons</taxon>
        <taxon>Gunneridae</taxon>
        <taxon>Pentapetalae</taxon>
        <taxon>rosids</taxon>
        <taxon>malvids</taxon>
        <taxon>Brassicales</taxon>
        <taxon>Brassicaceae</taxon>
        <taxon>Brassiceae</taxon>
        <taxon>Brassica</taxon>
    </lineage>
</organism>
<dbReference type="PROSITE" id="PS50192">
    <property type="entry name" value="T_SNARE"/>
    <property type="match status" value="1"/>
</dbReference>
<reference evidence="10" key="3">
    <citation type="submission" date="2023-03" db="UniProtKB">
        <authorList>
            <consortium name="EnsemblPlants"/>
        </authorList>
    </citation>
    <scope>IDENTIFICATION</scope>
    <source>
        <strain evidence="10">cv. Chiifu-401-42</strain>
    </source>
</reference>
<accession>M4CTR1</accession>
<evidence type="ECO:0000256" key="3">
    <source>
        <dbReference type="ARBA" id="ARBA00022448"/>
    </source>
</evidence>
<evidence type="ECO:0000313" key="11">
    <source>
        <dbReference type="Proteomes" id="UP000011750"/>
    </source>
</evidence>
<keyword evidence="7" id="KW-0175">Coiled coil</keyword>
<reference evidence="10 11" key="2">
    <citation type="journal article" date="2018" name="Hortic Res">
        <title>Improved Brassica rapa reference genome by single-molecule sequencing and chromosome conformation capture technologies.</title>
        <authorList>
            <person name="Zhang L."/>
            <person name="Cai X."/>
            <person name="Wu J."/>
            <person name="Liu M."/>
            <person name="Grob S."/>
            <person name="Cheng F."/>
            <person name="Liang J."/>
            <person name="Cai C."/>
            <person name="Liu Z."/>
            <person name="Liu B."/>
            <person name="Wang F."/>
            <person name="Li S."/>
            <person name="Liu F."/>
            <person name="Li X."/>
            <person name="Cheng L."/>
            <person name="Yang W."/>
            <person name="Li M.H."/>
            <person name="Grossniklaus U."/>
            <person name="Zheng H."/>
            <person name="Wang X."/>
        </authorList>
    </citation>
    <scope>NUCLEOTIDE SEQUENCE [LARGE SCALE GENOMIC DNA]</scope>
    <source>
        <strain evidence="10 11">cv. Chiifu-401-42</strain>
    </source>
</reference>
<keyword evidence="4" id="KW-0812">Transmembrane</keyword>
<proteinExistence type="inferred from homology"/>
<reference evidence="10 11" key="1">
    <citation type="journal article" date="2011" name="Nat. Genet.">
        <title>The genome of the mesopolyploid crop species Brassica rapa.</title>
        <authorList>
            <consortium name="Brassica rapa Genome Sequencing Project Consortium"/>
            <person name="Wang X."/>
            <person name="Wang H."/>
            <person name="Wang J."/>
            <person name="Sun R."/>
            <person name="Wu J."/>
            <person name="Liu S."/>
            <person name="Bai Y."/>
            <person name="Mun J.H."/>
            <person name="Bancroft I."/>
            <person name="Cheng F."/>
            <person name="Huang S."/>
            <person name="Li X."/>
            <person name="Hua W."/>
            <person name="Wang J."/>
            <person name="Wang X."/>
            <person name="Freeling M."/>
            <person name="Pires J.C."/>
            <person name="Paterson A.H."/>
            <person name="Chalhoub B."/>
            <person name="Wang B."/>
            <person name="Hayward A."/>
            <person name="Sharpe A.G."/>
            <person name="Park B.S."/>
            <person name="Weisshaar B."/>
            <person name="Liu B."/>
            <person name="Li B."/>
            <person name="Liu B."/>
            <person name="Tong C."/>
            <person name="Song C."/>
            <person name="Duran C."/>
            <person name="Peng C."/>
            <person name="Geng C."/>
            <person name="Koh C."/>
            <person name="Lin C."/>
            <person name="Edwards D."/>
            <person name="Mu D."/>
            <person name="Shen D."/>
            <person name="Soumpourou E."/>
            <person name="Li F."/>
            <person name="Fraser F."/>
            <person name="Conant G."/>
            <person name="Lassalle G."/>
            <person name="King G.J."/>
            <person name="Bonnema G."/>
            <person name="Tang H."/>
            <person name="Wang H."/>
            <person name="Belcram H."/>
            <person name="Zhou H."/>
            <person name="Hirakawa H."/>
            <person name="Abe H."/>
            <person name="Guo H."/>
            <person name="Wang H."/>
            <person name="Jin H."/>
            <person name="Parkin I.A."/>
            <person name="Batley J."/>
            <person name="Kim J.S."/>
            <person name="Just J."/>
            <person name="Li J."/>
            <person name="Xu J."/>
            <person name="Deng J."/>
            <person name="Kim J.A."/>
            <person name="Li J."/>
            <person name="Yu J."/>
            <person name="Meng J."/>
            <person name="Wang J."/>
            <person name="Min J."/>
            <person name="Poulain J."/>
            <person name="Wang J."/>
            <person name="Hatakeyama K."/>
            <person name="Wu K."/>
            <person name="Wang L."/>
            <person name="Fang L."/>
            <person name="Trick M."/>
            <person name="Links M.G."/>
            <person name="Zhao M."/>
            <person name="Jin M."/>
            <person name="Ramchiary N."/>
            <person name="Drou N."/>
            <person name="Berkman P.J."/>
            <person name="Cai Q."/>
            <person name="Huang Q."/>
            <person name="Li R."/>
            <person name="Tabata S."/>
            <person name="Cheng S."/>
            <person name="Zhang S."/>
            <person name="Zhang S."/>
            <person name="Huang S."/>
            <person name="Sato S."/>
            <person name="Sun S."/>
            <person name="Kwon S.J."/>
            <person name="Choi S.R."/>
            <person name="Lee T.H."/>
            <person name="Fan W."/>
            <person name="Zhao X."/>
            <person name="Tan X."/>
            <person name="Xu X."/>
            <person name="Wang Y."/>
            <person name="Qiu Y."/>
            <person name="Yin Y."/>
            <person name="Li Y."/>
            <person name="Du Y."/>
            <person name="Liao Y."/>
            <person name="Lim Y."/>
            <person name="Narusaka Y."/>
            <person name="Wang Y."/>
            <person name="Wang Z."/>
            <person name="Li Z."/>
            <person name="Wang Z."/>
            <person name="Xiong Z."/>
            <person name="Zhang Z."/>
        </authorList>
    </citation>
    <scope>NUCLEOTIDE SEQUENCE [LARGE SCALE GENOMIC DNA]</scope>
    <source>
        <strain evidence="10 11">cv. Chiifu-401-42</strain>
    </source>
</reference>
<name>M4CTR1_BRACM</name>
<dbReference type="GO" id="GO:0005484">
    <property type="term" value="F:SNAP receptor activity"/>
    <property type="evidence" value="ECO:0000318"/>
    <property type="project" value="GO_Central"/>
</dbReference>
<evidence type="ECO:0000256" key="8">
    <source>
        <dbReference type="ARBA" id="ARBA00023136"/>
    </source>
</evidence>
<evidence type="ECO:0000313" key="10">
    <source>
        <dbReference type="EnsemblPlants" id="Bra007605.1-P"/>
    </source>
</evidence>
<evidence type="ECO:0000256" key="7">
    <source>
        <dbReference type="ARBA" id="ARBA00023054"/>
    </source>
</evidence>
<dbReference type="HOGENOM" id="CLU_091888_0_0_1"/>
<evidence type="ECO:0000256" key="2">
    <source>
        <dbReference type="ARBA" id="ARBA00009063"/>
    </source>
</evidence>
<evidence type="ECO:0000256" key="1">
    <source>
        <dbReference type="ARBA" id="ARBA00004211"/>
    </source>
</evidence>
<dbReference type="GO" id="GO:0006906">
    <property type="term" value="P:vesicle fusion"/>
    <property type="evidence" value="ECO:0000318"/>
    <property type="project" value="GO_Central"/>
</dbReference>
<dbReference type="STRING" id="51351.M4CTR1"/>
<dbReference type="GO" id="GO:0031201">
    <property type="term" value="C:SNARE complex"/>
    <property type="evidence" value="ECO:0000318"/>
    <property type="project" value="GO_Central"/>
</dbReference>
<evidence type="ECO:0000256" key="6">
    <source>
        <dbReference type="ARBA" id="ARBA00022989"/>
    </source>
</evidence>
<dbReference type="Gramene" id="Bra007605.1">
    <property type="protein sequence ID" value="Bra007605.1-P"/>
    <property type="gene ID" value="Bra007605"/>
</dbReference>
<evidence type="ECO:0000259" key="9">
    <source>
        <dbReference type="PROSITE" id="PS50192"/>
    </source>
</evidence>
<keyword evidence="8" id="KW-0472">Membrane</keyword>
<dbReference type="CDD" id="cd15841">
    <property type="entry name" value="SNARE_Qc"/>
    <property type="match status" value="1"/>
</dbReference>
<dbReference type="Proteomes" id="UP000011750">
    <property type="component" value="Chromosome A09"/>
</dbReference>
<feature type="domain" description="T-SNARE coiled-coil homology" evidence="9">
    <location>
        <begin position="139"/>
        <end position="201"/>
    </location>
</feature>
<dbReference type="GO" id="GO:0012505">
    <property type="term" value="C:endomembrane system"/>
    <property type="evidence" value="ECO:0000318"/>
    <property type="project" value="GO_Central"/>
</dbReference>